<dbReference type="InterPro" id="IPR050158">
    <property type="entry name" value="Ubiquitin_ubiquitin-like"/>
</dbReference>
<dbReference type="Gene3D" id="3.10.20.90">
    <property type="entry name" value="Phosphatidylinositol 3-kinase Catalytic Subunit, Chain A, domain 1"/>
    <property type="match status" value="2"/>
</dbReference>
<evidence type="ECO:0000313" key="3">
    <source>
        <dbReference type="Ensembl" id="ENSCLMP00005013849.1"/>
    </source>
</evidence>
<name>A0A8C2X7Y0_CYCLU</name>
<dbReference type="InterPro" id="IPR000626">
    <property type="entry name" value="Ubiquitin-like_dom"/>
</dbReference>
<dbReference type="Ensembl" id="ENSCLMT00005014793.1">
    <property type="protein sequence ID" value="ENSCLMP00005013849.1"/>
    <property type="gene ID" value="ENSCLMG00005007327.1"/>
</dbReference>
<dbReference type="InterPro" id="IPR029071">
    <property type="entry name" value="Ubiquitin-like_domsf"/>
</dbReference>
<evidence type="ECO:0000256" key="1">
    <source>
        <dbReference type="SAM" id="MobiDB-lite"/>
    </source>
</evidence>
<feature type="domain" description="Ubiquitin-like" evidence="2">
    <location>
        <begin position="59"/>
        <end position="138"/>
    </location>
</feature>
<reference evidence="3" key="1">
    <citation type="submission" date="2025-08" db="UniProtKB">
        <authorList>
            <consortium name="Ensembl"/>
        </authorList>
    </citation>
    <scope>IDENTIFICATION</scope>
</reference>
<dbReference type="AlphaFoldDB" id="A0A8C2X7Y0"/>
<accession>A0A8C2X7Y0</accession>
<organism evidence="3 4">
    <name type="scientific">Cyclopterus lumpus</name>
    <name type="common">Lumpsucker</name>
    <dbReference type="NCBI Taxonomy" id="8103"/>
    <lineage>
        <taxon>Eukaryota</taxon>
        <taxon>Metazoa</taxon>
        <taxon>Chordata</taxon>
        <taxon>Craniata</taxon>
        <taxon>Vertebrata</taxon>
        <taxon>Euteleostomi</taxon>
        <taxon>Actinopterygii</taxon>
        <taxon>Neopterygii</taxon>
        <taxon>Teleostei</taxon>
        <taxon>Neoteleostei</taxon>
        <taxon>Acanthomorphata</taxon>
        <taxon>Eupercaria</taxon>
        <taxon>Perciformes</taxon>
        <taxon>Cottioidei</taxon>
        <taxon>Cottales</taxon>
        <taxon>Cyclopteridae</taxon>
        <taxon>Cyclopterus</taxon>
    </lineage>
</organism>
<dbReference type="PROSITE" id="PS50053">
    <property type="entry name" value="UBIQUITIN_2"/>
    <property type="match status" value="2"/>
</dbReference>
<proteinExistence type="predicted"/>
<feature type="region of interest" description="Disordered" evidence="1">
    <location>
        <begin position="134"/>
        <end position="156"/>
    </location>
</feature>
<dbReference type="SUPFAM" id="SSF54236">
    <property type="entry name" value="Ubiquitin-like"/>
    <property type="match status" value="2"/>
</dbReference>
<dbReference type="PRINTS" id="PR00348">
    <property type="entry name" value="UBIQUITIN"/>
</dbReference>
<dbReference type="GeneTree" id="ENSGT01010000227968"/>
<dbReference type="SMART" id="SM00213">
    <property type="entry name" value="UBQ"/>
    <property type="match status" value="2"/>
</dbReference>
<evidence type="ECO:0000313" key="4">
    <source>
        <dbReference type="Proteomes" id="UP000694565"/>
    </source>
</evidence>
<reference evidence="3" key="2">
    <citation type="submission" date="2025-09" db="UniProtKB">
        <authorList>
            <consortium name="Ensembl"/>
        </authorList>
    </citation>
    <scope>IDENTIFICATION</scope>
</reference>
<feature type="domain" description="Ubiquitin-like" evidence="2">
    <location>
        <begin position="1"/>
        <end position="55"/>
    </location>
</feature>
<dbReference type="PANTHER" id="PTHR10666">
    <property type="entry name" value="UBIQUITIN"/>
    <property type="match status" value="1"/>
</dbReference>
<dbReference type="Pfam" id="PF00240">
    <property type="entry name" value="ubiquitin"/>
    <property type="match status" value="2"/>
</dbReference>
<protein>
    <recommendedName>
        <fullName evidence="2">Ubiquitin-like domain-containing protein</fullName>
    </recommendedName>
</protein>
<dbReference type="InterPro" id="IPR019956">
    <property type="entry name" value="Ubiquitin_dom"/>
</dbReference>
<dbReference type="Proteomes" id="UP000694565">
    <property type="component" value="Unplaced"/>
</dbReference>
<evidence type="ECO:0000259" key="2">
    <source>
        <dbReference type="PROSITE" id="PS50053"/>
    </source>
</evidence>
<sequence>VQEHVTDLKSSNHPVDNIKLIGSQQLIFNGRQLEDAAKLSDYGIQHESTIHSVVKSTEISFFLKNYRGQTFGMKMDEDEMKSCLVLDLKTRIRAIEGTPEDQQKLIHLTKLLENDRTLSHYNIENNSFIHLTPKLRGGEVHPQGPGGMGDKGGKNESMENLFLFQTTPN</sequence>
<keyword evidence="4" id="KW-1185">Reference proteome</keyword>